<keyword evidence="3" id="KW-1185">Reference proteome</keyword>
<proteinExistence type="predicted"/>
<organism evidence="2 3">
    <name type="scientific">Tritrichomonas musculus</name>
    <dbReference type="NCBI Taxonomy" id="1915356"/>
    <lineage>
        <taxon>Eukaryota</taxon>
        <taxon>Metamonada</taxon>
        <taxon>Parabasalia</taxon>
        <taxon>Tritrichomonadida</taxon>
        <taxon>Tritrichomonadidae</taxon>
        <taxon>Tritrichomonas</taxon>
    </lineage>
</organism>
<feature type="region of interest" description="Disordered" evidence="1">
    <location>
        <begin position="655"/>
        <end position="711"/>
    </location>
</feature>
<feature type="compositionally biased region" description="Low complexity" evidence="1">
    <location>
        <begin position="661"/>
        <end position="672"/>
    </location>
</feature>
<evidence type="ECO:0000313" key="3">
    <source>
        <dbReference type="Proteomes" id="UP001470230"/>
    </source>
</evidence>
<dbReference type="InterPro" id="IPR016024">
    <property type="entry name" value="ARM-type_fold"/>
</dbReference>
<feature type="compositionally biased region" description="Polar residues" evidence="1">
    <location>
        <begin position="694"/>
        <end position="704"/>
    </location>
</feature>
<evidence type="ECO:0000256" key="1">
    <source>
        <dbReference type="SAM" id="MobiDB-lite"/>
    </source>
</evidence>
<dbReference type="Gene3D" id="1.25.10.10">
    <property type="entry name" value="Leucine-rich Repeat Variant"/>
    <property type="match status" value="1"/>
</dbReference>
<protein>
    <submittedName>
        <fullName evidence="2">Uncharacterized protein</fullName>
    </submittedName>
</protein>
<dbReference type="Proteomes" id="UP001470230">
    <property type="component" value="Unassembled WGS sequence"/>
</dbReference>
<evidence type="ECO:0000313" key="2">
    <source>
        <dbReference type="EMBL" id="KAK8887528.1"/>
    </source>
</evidence>
<reference evidence="2 3" key="1">
    <citation type="submission" date="2024-04" db="EMBL/GenBank/DDBJ databases">
        <title>Tritrichomonas musculus Genome.</title>
        <authorList>
            <person name="Alves-Ferreira E."/>
            <person name="Grigg M."/>
            <person name="Lorenzi H."/>
            <person name="Galac M."/>
        </authorList>
    </citation>
    <scope>NUCLEOTIDE SEQUENCE [LARGE SCALE GENOMIC DNA]</scope>
    <source>
        <strain evidence="2 3">EAF2021</strain>
    </source>
</reference>
<gene>
    <name evidence="2" type="ORF">M9Y10_038577</name>
</gene>
<dbReference type="SUPFAM" id="SSF48371">
    <property type="entry name" value="ARM repeat"/>
    <property type="match status" value="1"/>
</dbReference>
<dbReference type="EMBL" id="JAPFFF010000006">
    <property type="protein sequence ID" value="KAK8887528.1"/>
    <property type="molecule type" value="Genomic_DNA"/>
</dbReference>
<sequence length="711" mass="81215">MLSLQQQLLENLQQAPDLGDLKPNASRLQQISADSFTSNHGYNNPDSIYKSYYEALTSDKQQRKLWVLFNFPKAAQRDKNLLNLFTHICQFFESKEQIVEYNAIICASEVSKMYGPQIVNVLLPPLLKRLNSFPSTEYVICLKNLLPSLELHEIKKMIFPMIIEFMKNNEQYQHAGGMMLDILPLSKIGLTQDILDIFLSSPVFIANYLSPIIKNLSHIFGNDFISTFLIQKLIPITNSREGTREGAINAILTGLDTINDQPVYIFVLTAFNWASSNDSIALILIRHSDTILTKKHTDFPSKLREFANRIATSNNVNNRIHLCDELSRGHLLFQCLKGGFRNVFKSQAEDQDVNVRLNFLTNFSKLYSNNVCGNNSANERDFFYKLLIQFFNDSNVKVQEFLMSAQSIYGLFSSHLKIIVPLFLKLFERSISGNQWRHAFSCIKTCMTFPDDMIKLHSGTMCSIVNSAILKWPHPLSDQVIHFYIRLFQCNTSREANEEIMGSSIMKFAHNPSYSIRIIFIRLSFALSTAFHYEFFISQVWPNIAAMKNDVVASVRGALLMYLPRFRLLFKKCGDNETKMVVDSIFESMRNDQDPYVQEALKLTEEQLHLYPRHYCESSLPNFPVIGQQASSCSNMSGPLKNLPKIITTKSSEINKKKVSTKTATTSTPTSTDQRPPYKIYRRSSLGKKYTPKPSITTINTNPKSKLPAII</sequence>
<name>A0ABR2K8S7_9EUKA</name>
<comment type="caution">
    <text evidence="2">The sequence shown here is derived from an EMBL/GenBank/DDBJ whole genome shotgun (WGS) entry which is preliminary data.</text>
</comment>
<dbReference type="InterPro" id="IPR011989">
    <property type="entry name" value="ARM-like"/>
</dbReference>
<accession>A0ABR2K8S7</accession>